<reference evidence="6" key="1">
    <citation type="journal article" date="2020" name="Stud. Mycol.">
        <title>101 Dothideomycetes genomes: a test case for predicting lifestyles and emergence of pathogens.</title>
        <authorList>
            <person name="Haridas S."/>
            <person name="Albert R."/>
            <person name="Binder M."/>
            <person name="Bloem J."/>
            <person name="Labutti K."/>
            <person name="Salamov A."/>
            <person name="Andreopoulos B."/>
            <person name="Baker S."/>
            <person name="Barry K."/>
            <person name="Bills G."/>
            <person name="Bluhm B."/>
            <person name="Cannon C."/>
            <person name="Castanera R."/>
            <person name="Culley D."/>
            <person name="Daum C."/>
            <person name="Ezra D."/>
            <person name="Gonzalez J."/>
            <person name="Henrissat B."/>
            <person name="Kuo A."/>
            <person name="Liang C."/>
            <person name="Lipzen A."/>
            <person name="Lutzoni F."/>
            <person name="Magnuson J."/>
            <person name="Mondo S."/>
            <person name="Nolan M."/>
            <person name="Ohm R."/>
            <person name="Pangilinan J."/>
            <person name="Park H.-J."/>
            <person name="Ramirez L."/>
            <person name="Alfaro M."/>
            <person name="Sun H."/>
            <person name="Tritt A."/>
            <person name="Yoshinaga Y."/>
            <person name="Zwiers L.-H."/>
            <person name="Turgeon B."/>
            <person name="Goodwin S."/>
            <person name="Spatafora J."/>
            <person name="Crous P."/>
            <person name="Grigoriev I."/>
        </authorList>
    </citation>
    <scope>NUCLEOTIDE SEQUENCE</scope>
    <source>
        <strain evidence="6">CBS 121739</strain>
    </source>
</reference>
<dbReference type="EC" id="3.1.1.-" evidence="4"/>
<dbReference type="GeneID" id="54489468"/>
<dbReference type="PROSITE" id="PS01173">
    <property type="entry name" value="LIPASE_GDXG_HIS"/>
    <property type="match status" value="1"/>
</dbReference>
<sequence length="546" mass="60644">MRTQVSIPLISFLTAAFVNANLSGPVVDLGYAQYQGKYLEDNDLNNYYGIRYAQAPVHHLRWRPPMPIELHNNYSRSTPIDATTPGPACVQGKPTWFVDEEFPLPRPPGIEDCLLLDIKVPANPSSSSLPVMLEIHGGGYVLGSTSAYPGYALMQHARGDMIFVSIQYRLGAYGFLSSADILAHGTANVGLLDQRAALEWVQRNIRAFGGDPNRVTVHGGSAGGGALNHLMIMYGGVQAPPFQAAIVEYPWWQPMKNASVVEKQYRDLLLKTECDDIACLRGLDEDTLAVAIQSLYDLGYNATAVQYYGYGDFYFGPTVDGTIIRDLPSNEFKRGNFAKVPIMTNKETYEGLRFTDTALSTPEDVKQDLEQLFPFAQGKAAFWNRLFQMYPAENFNSSLFQREKIFGNSIVDCPTYYISTAASDWGVPVYKMAFNAGTQLHASTYPYLFNNNTLNYTTPGSVDNTTMSSIMLDWFVSFVMVHDPNAISYSGMPKPHWPTYLEASAPGTSNGYRVIEVNYTNIAVVADQDASPQCDFWHAQSYVIRS</sequence>
<dbReference type="Gene3D" id="3.40.50.1820">
    <property type="entry name" value="alpha/beta hydrolase"/>
    <property type="match status" value="1"/>
</dbReference>
<feature type="chain" id="PRO_5025709811" description="Carboxylic ester hydrolase" evidence="4">
    <location>
        <begin position="21"/>
        <end position="546"/>
    </location>
</feature>
<evidence type="ECO:0000313" key="6">
    <source>
        <dbReference type="EMBL" id="KAF2755773.1"/>
    </source>
</evidence>
<gene>
    <name evidence="6" type="ORF">EJ05DRAFT_513244</name>
</gene>
<evidence type="ECO:0000259" key="5">
    <source>
        <dbReference type="Pfam" id="PF00135"/>
    </source>
</evidence>
<dbReference type="SUPFAM" id="SSF53474">
    <property type="entry name" value="alpha/beta-Hydrolases"/>
    <property type="match status" value="1"/>
</dbReference>
<accession>A0A6A6VZQ7</accession>
<evidence type="ECO:0000256" key="1">
    <source>
        <dbReference type="ARBA" id="ARBA00005964"/>
    </source>
</evidence>
<evidence type="ECO:0000313" key="7">
    <source>
        <dbReference type="Proteomes" id="UP000799437"/>
    </source>
</evidence>
<dbReference type="EMBL" id="ML996577">
    <property type="protein sequence ID" value="KAF2755773.1"/>
    <property type="molecule type" value="Genomic_DNA"/>
</dbReference>
<keyword evidence="3 4" id="KW-0378">Hydrolase</keyword>
<dbReference type="PROSITE" id="PS00122">
    <property type="entry name" value="CARBOXYLESTERASE_B_1"/>
    <property type="match status" value="1"/>
</dbReference>
<dbReference type="Pfam" id="PF00135">
    <property type="entry name" value="COesterase"/>
    <property type="match status" value="1"/>
</dbReference>
<keyword evidence="4" id="KW-0732">Signal</keyword>
<dbReference type="GO" id="GO:0016787">
    <property type="term" value="F:hydrolase activity"/>
    <property type="evidence" value="ECO:0007669"/>
    <property type="project" value="UniProtKB-KW"/>
</dbReference>
<dbReference type="InterPro" id="IPR029058">
    <property type="entry name" value="AB_hydrolase_fold"/>
</dbReference>
<organism evidence="6 7">
    <name type="scientific">Pseudovirgaria hyperparasitica</name>
    <dbReference type="NCBI Taxonomy" id="470096"/>
    <lineage>
        <taxon>Eukaryota</taxon>
        <taxon>Fungi</taxon>
        <taxon>Dikarya</taxon>
        <taxon>Ascomycota</taxon>
        <taxon>Pezizomycotina</taxon>
        <taxon>Dothideomycetes</taxon>
        <taxon>Dothideomycetes incertae sedis</taxon>
        <taxon>Acrospermales</taxon>
        <taxon>Acrospermaceae</taxon>
        <taxon>Pseudovirgaria</taxon>
    </lineage>
</organism>
<dbReference type="InterPro" id="IPR002168">
    <property type="entry name" value="Lipase_GDXG_HIS_AS"/>
</dbReference>
<dbReference type="InterPro" id="IPR050309">
    <property type="entry name" value="Type-B_Carboxylest/Lipase"/>
</dbReference>
<dbReference type="RefSeq" id="XP_033598224.1">
    <property type="nucleotide sequence ID" value="XM_033748414.1"/>
</dbReference>
<dbReference type="Proteomes" id="UP000799437">
    <property type="component" value="Unassembled WGS sequence"/>
</dbReference>
<dbReference type="PANTHER" id="PTHR11559">
    <property type="entry name" value="CARBOXYLESTERASE"/>
    <property type="match status" value="1"/>
</dbReference>
<dbReference type="OrthoDB" id="408631at2759"/>
<name>A0A6A6VZQ7_9PEZI</name>
<feature type="domain" description="Carboxylesterase type B" evidence="5">
    <location>
        <begin position="25"/>
        <end position="537"/>
    </location>
</feature>
<dbReference type="AlphaFoldDB" id="A0A6A6VZQ7"/>
<proteinExistence type="inferred from homology"/>
<feature type="signal peptide" evidence="4">
    <location>
        <begin position="1"/>
        <end position="20"/>
    </location>
</feature>
<evidence type="ECO:0000256" key="3">
    <source>
        <dbReference type="ARBA" id="ARBA00022801"/>
    </source>
</evidence>
<protein>
    <recommendedName>
        <fullName evidence="4">Carboxylic ester hydrolase</fullName>
        <ecNumber evidence="4">3.1.1.-</ecNumber>
    </recommendedName>
</protein>
<dbReference type="InterPro" id="IPR019826">
    <property type="entry name" value="Carboxylesterase_B_AS"/>
</dbReference>
<comment type="similarity">
    <text evidence="1 4">Belongs to the type-B carboxylesterase/lipase family.</text>
</comment>
<dbReference type="InterPro" id="IPR002018">
    <property type="entry name" value="CarbesteraseB"/>
</dbReference>
<evidence type="ECO:0000256" key="2">
    <source>
        <dbReference type="ARBA" id="ARBA00010515"/>
    </source>
</evidence>
<evidence type="ECO:0000256" key="4">
    <source>
        <dbReference type="RuleBase" id="RU361235"/>
    </source>
</evidence>
<comment type="similarity">
    <text evidence="2">Belongs to the 'GDXG' lipolytic enzyme family.</text>
</comment>
<keyword evidence="7" id="KW-1185">Reference proteome</keyword>